<name>A0A7W8JYL9_9DEIO</name>
<evidence type="ECO:0000313" key="1">
    <source>
        <dbReference type="EMBL" id="MBB5365198.1"/>
    </source>
</evidence>
<sequence>MPAPGIWPWTLSTRTRLIRPSTFPAIPPQKSEMKHSGEYGHIWMDCAPDPGRCLRIRILLIVVSLPPQKAQLLTQDRL</sequence>
<proteinExistence type="predicted"/>
<evidence type="ECO:0000313" key="2">
    <source>
        <dbReference type="Proteomes" id="UP000552709"/>
    </source>
</evidence>
<protein>
    <submittedName>
        <fullName evidence="1">Uncharacterized protein</fullName>
    </submittedName>
</protein>
<accession>A0A7W8JYL9</accession>
<dbReference type="EMBL" id="JACHFL010000016">
    <property type="protein sequence ID" value="MBB5365198.1"/>
    <property type="molecule type" value="Genomic_DNA"/>
</dbReference>
<dbReference type="Proteomes" id="UP000552709">
    <property type="component" value="Unassembled WGS sequence"/>
</dbReference>
<gene>
    <name evidence="1" type="ORF">HNQ08_004319</name>
</gene>
<organism evidence="1 2">
    <name type="scientific">Deinococcus humi</name>
    <dbReference type="NCBI Taxonomy" id="662880"/>
    <lineage>
        <taxon>Bacteria</taxon>
        <taxon>Thermotogati</taxon>
        <taxon>Deinococcota</taxon>
        <taxon>Deinococci</taxon>
        <taxon>Deinococcales</taxon>
        <taxon>Deinococcaceae</taxon>
        <taxon>Deinococcus</taxon>
    </lineage>
</organism>
<dbReference type="AlphaFoldDB" id="A0A7W8JYL9"/>
<keyword evidence="2" id="KW-1185">Reference proteome</keyword>
<reference evidence="1 2" key="1">
    <citation type="submission" date="2020-08" db="EMBL/GenBank/DDBJ databases">
        <title>Genomic Encyclopedia of Type Strains, Phase IV (KMG-IV): sequencing the most valuable type-strain genomes for metagenomic binning, comparative biology and taxonomic classification.</title>
        <authorList>
            <person name="Goeker M."/>
        </authorList>
    </citation>
    <scope>NUCLEOTIDE SEQUENCE [LARGE SCALE GENOMIC DNA]</scope>
    <source>
        <strain evidence="1 2">DSM 27939</strain>
    </source>
</reference>
<comment type="caution">
    <text evidence="1">The sequence shown here is derived from an EMBL/GenBank/DDBJ whole genome shotgun (WGS) entry which is preliminary data.</text>
</comment>